<dbReference type="Proteomes" id="UP000236311">
    <property type="component" value="Unassembled WGS sequence"/>
</dbReference>
<name>A0A2K4ZGB8_9FIRM</name>
<dbReference type="AlphaFoldDB" id="A0A2K4ZGB8"/>
<evidence type="ECO:0000256" key="1">
    <source>
        <dbReference type="SAM" id="Coils"/>
    </source>
</evidence>
<sequence>MDTIIYFLKKKGLKEPLIEPVGLKSHMLIRVSLDVEEEDWFGISFRMAEPGYQSRSASEAAEMQKQEKQDNRSSMWHPLKALRQMYRVKKEAGQEKRRRRAEALEQEKLLAEREERIGRTEEAIGRLLRDIKALAEEERDCCCVYENKVRKALLAAEKCVLSFLWQKYFDFPEFTDYAGSFWVKLLMPQAVWPHFVILGTAPCLYAVLEEAAHRMKSLRWIVPEEDCTDELLEFVEDFYTEYGLAIALQPLTGKAAWKRFRLSAPLPVNILDFTGEMQGTMSEIAETSVWLDMLSSEEKRRRIAGRNSGIVYVSLKEKWKYAQRRCNRPVLP</sequence>
<keyword evidence="3" id="KW-1185">Reference proteome</keyword>
<keyword evidence="1" id="KW-0175">Coiled coil</keyword>
<accession>A0A2K4ZGB8</accession>
<reference evidence="2 3" key="1">
    <citation type="submission" date="2018-01" db="EMBL/GenBank/DDBJ databases">
        <authorList>
            <person name="Gaut B.S."/>
            <person name="Morton B.R."/>
            <person name="Clegg M.T."/>
            <person name="Duvall M.R."/>
        </authorList>
    </citation>
    <scope>NUCLEOTIDE SEQUENCE [LARGE SCALE GENOMIC DNA]</scope>
    <source>
        <strain evidence="2">GP69</strain>
    </source>
</reference>
<evidence type="ECO:0000313" key="3">
    <source>
        <dbReference type="Proteomes" id="UP000236311"/>
    </source>
</evidence>
<proteinExistence type="predicted"/>
<gene>
    <name evidence="2" type="ORF">AMURIS_02230</name>
</gene>
<evidence type="ECO:0000313" key="2">
    <source>
        <dbReference type="EMBL" id="SOY29509.1"/>
    </source>
</evidence>
<feature type="coiled-coil region" evidence="1">
    <location>
        <begin position="94"/>
        <end position="137"/>
    </location>
</feature>
<dbReference type="EMBL" id="OFSM01000010">
    <property type="protein sequence ID" value="SOY29509.1"/>
    <property type="molecule type" value="Genomic_DNA"/>
</dbReference>
<dbReference type="RefSeq" id="WP_103239609.1">
    <property type="nucleotide sequence ID" value="NZ_CANRXC010000021.1"/>
</dbReference>
<organism evidence="2 3">
    <name type="scientific">Acetatifactor muris</name>
    <dbReference type="NCBI Taxonomy" id="879566"/>
    <lineage>
        <taxon>Bacteria</taxon>
        <taxon>Bacillati</taxon>
        <taxon>Bacillota</taxon>
        <taxon>Clostridia</taxon>
        <taxon>Lachnospirales</taxon>
        <taxon>Lachnospiraceae</taxon>
        <taxon>Acetatifactor</taxon>
    </lineage>
</organism>
<protein>
    <submittedName>
        <fullName evidence="2">Uncharacterized protein</fullName>
    </submittedName>
</protein>